<evidence type="ECO:0000313" key="1">
    <source>
        <dbReference type="EMBL" id="RVU60754.1"/>
    </source>
</evidence>
<organism evidence="1 2">
    <name type="scientific">Bacillus thuringiensis</name>
    <dbReference type="NCBI Taxonomy" id="1428"/>
    <lineage>
        <taxon>Bacteria</taxon>
        <taxon>Bacillati</taxon>
        <taxon>Bacillota</taxon>
        <taxon>Bacilli</taxon>
        <taxon>Bacillales</taxon>
        <taxon>Bacillaceae</taxon>
        <taxon>Bacillus</taxon>
        <taxon>Bacillus cereus group</taxon>
    </lineage>
</organism>
<dbReference type="Pfam" id="PF18801">
    <property type="entry name" value="RapH_N"/>
    <property type="match status" value="1"/>
</dbReference>
<evidence type="ECO:0000313" key="2">
    <source>
        <dbReference type="Proteomes" id="UP000286687"/>
    </source>
</evidence>
<dbReference type="AlphaFoldDB" id="A0A437SCW4"/>
<accession>A0A437SCW4</accession>
<dbReference type="InterPro" id="IPR011990">
    <property type="entry name" value="TPR-like_helical_dom_sf"/>
</dbReference>
<gene>
    <name evidence="1" type="ORF">BM74_29775</name>
</gene>
<dbReference type="SMART" id="SM00028">
    <property type="entry name" value="TPR"/>
    <property type="match status" value="3"/>
</dbReference>
<proteinExistence type="predicted"/>
<dbReference type="Proteomes" id="UP000286687">
    <property type="component" value="Unassembled WGS sequence"/>
</dbReference>
<sequence length="364" mass="42855">MNVQLKGNEQLNELLNEWYLAIRSRNLNKAVQFNENIKPRARDFHYSNDLSLYYALIQFRYNVFINRFGVTEASFKDIDSFPTPDNGIMSYYYHLFKSMYYTAIGNYNKAEEHLIITESKLIYCTDKLDIAEFHYTFGSMLHRDFQLISSIQHIQKAQETFLGFEHCELNIAFCNNILGLSWAHLKKYEQAEKYYKRALNTFYDFKEDGHILMVKHNLGLMYSEQNKPSLAIQCLAEVNQKILNNFRALFIEARELSKLKRHQDASERIERGLNICIDLKNKEYPLHFEILKGINDNIPALALEPLIQKALNYFTSNNLLNYTLEYQELLAHKYLDELNHLKACEFFQAASKTRNEIQKKGGLI</sequence>
<comment type="caution">
    <text evidence="1">The sequence shown here is derived from an EMBL/GenBank/DDBJ whole genome shotgun (WGS) entry which is preliminary data.</text>
</comment>
<dbReference type="SUPFAM" id="SSF48452">
    <property type="entry name" value="TPR-like"/>
    <property type="match status" value="1"/>
</dbReference>
<dbReference type="InterPro" id="IPR019734">
    <property type="entry name" value="TPR_rpt"/>
</dbReference>
<reference evidence="1 2" key="1">
    <citation type="submission" date="2018-01" db="EMBL/GenBank/DDBJ databases">
        <title>Complete genome sequence of G25-42.</title>
        <authorList>
            <person name="Zheng Z."/>
            <person name="Sun M."/>
        </authorList>
    </citation>
    <scope>NUCLEOTIDE SEQUENCE [LARGE SCALE GENOMIC DNA]</scope>
    <source>
        <strain evidence="1 2">G25-42</strain>
    </source>
</reference>
<protein>
    <submittedName>
        <fullName evidence="1">Uncharacterized protein</fullName>
    </submittedName>
</protein>
<dbReference type="Gene3D" id="1.25.40.10">
    <property type="entry name" value="Tetratricopeptide repeat domain"/>
    <property type="match status" value="1"/>
</dbReference>
<dbReference type="RefSeq" id="WP_127814582.1">
    <property type="nucleotide sequence ID" value="NZ_LDER01000370.1"/>
</dbReference>
<dbReference type="EMBL" id="LDER01000370">
    <property type="protein sequence ID" value="RVU60754.1"/>
    <property type="molecule type" value="Genomic_DNA"/>
</dbReference>
<name>A0A437SCW4_BACTU</name>